<sequence length="278" mass="31869">MNKRLKTLLIKTKRQVFSEMVGNNPSLFHGEGYDFSELREYRIGDDIRKIDWTITAKLQKPYVKLFHEERELSIVAACMMGGSLFFGTKRIKQEVVTEVAAIVGYSAVKNSDLFTGAVVSEKVENIERPTKRIFGVNRFIEKVDSFNLLGKQTDYQDGLQQLFSRIKRRSLIFLIGDFLAPVDISLLSRKHEVIAVIVRDRFEEQPLPLGDVHLVDPETGATINTNFGKGSVAKYKKLIIENEQALYRHLNKHRIRFIKIYTDEDPFGKLVKLFGKGV</sequence>
<dbReference type="RefSeq" id="WP_245757056.1">
    <property type="nucleotide sequence ID" value="NZ_FOXB01000038.1"/>
</dbReference>
<name>A0A1I5SYK5_9BACT</name>
<protein>
    <recommendedName>
        <fullName evidence="1">DUF58 domain-containing protein</fullName>
    </recommendedName>
</protein>
<dbReference type="PANTHER" id="PTHR33608">
    <property type="entry name" value="BLL2464 PROTEIN"/>
    <property type="match status" value="1"/>
</dbReference>
<evidence type="ECO:0000313" key="3">
    <source>
        <dbReference type="Proteomes" id="UP000199227"/>
    </source>
</evidence>
<dbReference type="InterPro" id="IPR002881">
    <property type="entry name" value="DUF58"/>
</dbReference>
<keyword evidence="3" id="KW-1185">Reference proteome</keyword>
<dbReference type="Pfam" id="PF01882">
    <property type="entry name" value="DUF58"/>
    <property type="match status" value="1"/>
</dbReference>
<feature type="domain" description="DUF58" evidence="1">
    <location>
        <begin position="37"/>
        <end position="228"/>
    </location>
</feature>
<evidence type="ECO:0000313" key="2">
    <source>
        <dbReference type="EMBL" id="SFP75711.1"/>
    </source>
</evidence>
<organism evidence="2 3">
    <name type="scientific">Hydrogenimonas thermophila</name>
    <dbReference type="NCBI Taxonomy" id="223786"/>
    <lineage>
        <taxon>Bacteria</taxon>
        <taxon>Pseudomonadati</taxon>
        <taxon>Campylobacterota</taxon>
        <taxon>Epsilonproteobacteria</taxon>
        <taxon>Campylobacterales</taxon>
        <taxon>Hydrogenimonadaceae</taxon>
        <taxon>Hydrogenimonas</taxon>
    </lineage>
</organism>
<dbReference type="PANTHER" id="PTHR33608:SF6">
    <property type="entry name" value="BLL2464 PROTEIN"/>
    <property type="match status" value="1"/>
</dbReference>
<dbReference type="EMBL" id="FOXB01000038">
    <property type="protein sequence ID" value="SFP75711.1"/>
    <property type="molecule type" value="Genomic_DNA"/>
</dbReference>
<gene>
    <name evidence="2" type="ORF">SAMN05216234_13822</name>
</gene>
<dbReference type="Proteomes" id="UP000199227">
    <property type="component" value="Unassembled WGS sequence"/>
</dbReference>
<evidence type="ECO:0000259" key="1">
    <source>
        <dbReference type="Pfam" id="PF01882"/>
    </source>
</evidence>
<proteinExistence type="predicted"/>
<accession>A0A1I5SYK5</accession>
<dbReference type="STRING" id="223786.SAMN05216234_13822"/>
<dbReference type="AlphaFoldDB" id="A0A1I5SYK5"/>
<reference evidence="2 3" key="1">
    <citation type="submission" date="2016-10" db="EMBL/GenBank/DDBJ databases">
        <authorList>
            <person name="de Groot N.N."/>
        </authorList>
    </citation>
    <scope>NUCLEOTIDE SEQUENCE [LARGE SCALE GENOMIC DNA]</scope>
    <source>
        <strain evidence="2 3">EP1-55-1</strain>
    </source>
</reference>